<dbReference type="AlphaFoldDB" id="A0A2T0AGP0"/>
<reference evidence="2 3" key="1">
    <citation type="journal article" date="2018" name="Elife">
        <title>Functional genomics of lipid metabolism in the oleaginous yeast Rhodosporidium toruloides.</title>
        <authorList>
            <person name="Coradetti S.T."/>
            <person name="Pinel D."/>
            <person name="Geiselman G."/>
            <person name="Ito M."/>
            <person name="Mondo S."/>
            <person name="Reilly M.C."/>
            <person name="Cheng Y.F."/>
            <person name="Bauer S."/>
            <person name="Grigoriev I."/>
            <person name="Gladden J.M."/>
            <person name="Simmons B.A."/>
            <person name="Brem R."/>
            <person name="Arkin A.P."/>
            <person name="Skerker J.M."/>
        </authorList>
    </citation>
    <scope>NUCLEOTIDE SEQUENCE [LARGE SCALE GENOMIC DNA]</scope>
    <source>
        <strain evidence="2 3">NBRC 0880</strain>
    </source>
</reference>
<proteinExistence type="predicted"/>
<accession>A0A2T0AGP0</accession>
<comment type="caution">
    <text evidence="2">The sequence shown here is derived from an EMBL/GenBank/DDBJ whole genome shotgun (WGS) entry which is preliminary data.</text>
</comment>
<feature type="region of interest" description="Disordered" evidence="1">
    <location>
        <begin position="146"/>
        <end position="165"/>
    </location>
</feature>
<sequence length="165" mass="17902">MVQIDDVDSVRGQRVVGDDVHLLLSFESSRPPTLISTSDSLEIAHYLTLLPMHRPQGIYGGYRTTARFRRPLSPSCSPRRLPLLFLRCPAMRPSPPLHPPHPRHEDALLAGDVFHDDFVLSGGSDDPLALLQALVRLAGVPPPACAPAGSSSSDAFRRASPARSV</sequence>
<organism evidence="2 3">
    <name type="scientific">Rhodotorula toruloides</name>
    <name type="common">Yeast</name>
    <name type="synonym">Rhodosporidium toruloides</name>
    <dbReference type="NCBI Taxonomy" id="5286"/>
    <lineage>
        <taxon>Eukaryota</taxon>
        <taxon>Fungi</taxon>
        <taxon>Dikarya</taxon>
        <taxon>Basidiomycota</taxon>
        <taxon>Pucciniomycotina</taxon>
        <taxon>Microbotryomycetes</taxon>
        <taxon>Sporidiobolales</taxon>
        <taxon>Sporidiobolaceae</taxon>
        <taxon>Rhodotorula</taxon>
    </lineage>
</organism>
<evidence type="ECO:0000313" key="2">
    <source>
        <dbReference type="EMBL" id="PRQ77150.1"/>
    </source>
</evidence>
<evidence type="ECO:0000256" key="1">
    <source>
        <dbReference type="SAM" id="MobiDB-lite"/>
    </source>
</evidence>
<dbReference type="EMBL" id="LCTV02000002">
    <property type="protein sequence ID" value="PRQ77150.1"/>
    <property type="molecule type" value="Genomic_DNA"/>
</dbReference>
<gene>
    <name evidence="2" type="ORF">AAT19DRAFT_12568</name>
</gene>
<name>A0A2T0AGP0_RHOTO</name>
<evidence type="ECO:0000313" key="3">
    <source>
        <dbReference type="Proteomes" id="UP000239560"/>
    </source>
</evidence>
<dbReference type="Proteomes" id="UP000239560">
    <property type="component" value="Unassembled WGS sequence"/>
</dbReference>
<protein>
    <submittedName>
        <fullName evidence="2">Uncharacterized protein</fullName>
    </submittedName>
</protein>